<feature type="repeat" description="WD" evidence="7">
    <location>
        <begin position="569"/>
        <end position="604"/>
    </location>
</feature>
<evidence type="ECO:0000313" key="11">
    <source>
        <dbReference type="Proteomes" id="UP000726737"/>
    </source>
</evidence>
<sequence>MSYNSPERKQATALITPVTPHKLPAPIRSVPSTPTLSPNKRLQKMNVLTGGSTLVASPKKSTSSENTGATAGGVSVGASYKAKENARYARQLQSLSAGFKLGTPRSGRFLNSSASASKFSASATAVATPVLKDSNRDNISNNQNANRSDSTDLNTKNKTTIATPGPLATSPKSVLGKRSSVIAGLVPTTPSTAAASPSLFVMKTPQPSQKLQSSPTRTPFTTPQSNRATAGSLMSTKPLSTVSTAKIRSVLSPKRPTARTFERVATTGVLGTKTQPAQLDAILRRSLSSQELKSKLEVVTNDWVGGNMPKKNRKVAYQGDRFIPSRGATNMANMQAKLQLARSDSKDSLRRHPSSSSVVGNQEPTDEEGIIYEQMIAAACGVDLTSRMLSFNPNVSKVETLASQATRAMLSRHPSLTRLNSSSSLIIKKRTIPTSPEKVLDAPGLADDYYLNLLDWSCSNIVAIGLDKTVFLWDAETGNAEPLVTLPGRIDTITSVSWASDGSFLAVGTNEGDTQIWDIETKTKIRSMAGHVSRVSVLSWDKHILSSGCRDGSIWNHDVRVQNHKVAELLNHTNEVCGLTWKSDGQQLASGGNDNLVNIWDARTTVPKFTKPNHLAAVKALAWCPWQNNLLASGGGTHDKQIHFWNTTTGARVQTLMTASQVTSIVWSTEYREFMSSHGFPDNNLTVYGYPSMNKIADIKAHDSRVLHTAISPDGQTVATVASDENLKFWKLFEKQKKPKGKGNTGESFTGLGKGLLGYDDDDYNSPGSGSGSNRSYMGKSLANLTRIR</sequence>
<feature type="compositionally biased region" description="Polar residues" evidence="8">
    <location>
        <begin position="137"/>
        <end position="162"/>
    </location>
</feature>
<protein>
    <submittedName>
        <fullName evidence="10">Ubiquitin-protein transferase activating protein</fullName>
    </submittedName>
</protein>
<keyword evidence="10" id="KW-0808">Transferase</keyword>
<dbReference type="GO" id="GO:0016740">
    <property type="term" value="F:transferase activity"/>
    <property type="evidence" value="ECO:0007669"/>
    <property type="project" value="UniProtKB-KW"/>
</dbReference>
<dbReference type="InterPro" id="IPR019775">
    <property type="entry name" value="WD40_repeat_CS"/>
</dbReference>
<dbReference type="GO" id="GO:1990757">
    <property type="term" value="F:ubiquitin ligase activator activity"/>
    <property type="evidence" value="ECO:0007669"/>
    <property type="project" value="TreeGrafter"/>
</dbReference>
<feature type="compositionally biased region" description="Polar residues" evidence="8">
    <location>
        <begin position="354"/>
        <end position="363"/>
    </location>
</feature>
<feature type="compositionally biased region" description="Polar residues" evidence="8">
    <location>
        <begin position="30"/>
        <end position="39"/>
    </location>
</feature>
<keyword evidence="4" id="KW-0677">Repeat</keyword>
<evidence type="ECO:0000313" key="10">
    <source>
        <dbReference type="EMBL" id="KAG0251139.1"/>
    </source>
</evidence>
<proteinExistence type="inferred from homology"/>
<feature type="repeat" description="WD" evidence="7">
    <location>
        <begin position="699"/>
        <end position="732"/>
    </location>
</feature>
<evidence type="ECO:0000256" key="5">
    <source>
        <dbReference type="ARBA" id="ARBA00022776"/>
    </source>
</evidence>
<dbReference type="PROSITE" id="PS50294">
    <property type="entry name" value="WD_REPEATS_REGION"/>
    <property type="match status" value="3"/>
</dbReference>
<reference evidence="10" key="1">
    <citation type="journal article" date="2020" name="Fungal Divers.">
        <title>Resolving the Mortierellaceae phylogeny through synthesis of multi-gene phylogenetics and phylogenomics.</title>
        <authorList>
            <person name="Vandepol N."/>
            <person name="Liber J."/>
            <person name="Desiro A."/>
            <person name="Na H."/>
            <person name="Kennedy M."/>
            <person name="Barry K."/>
            <person name="Grigoriev I.V."/>
            <person name="Miller A.N."/>
            <person name="O'Donnell K."/>
            <person name="Stajich J.E."/>
            <person name="Bonito G."/>
        </authorList>
    </citation>
    <scope>NUCLEOTIDE SEQUENCE</scope>
    <source>
        <strain evidence="10">KOD948</strain>
    </source>
</reference>
<dbReference type="PROSITE" id="PS00678">
    <property type="entry name" value="WD_REPEATS_1"/>
    <property type="match status" value="1"/>
</dbReference>
<feature type="region of interest" description="Disordered" evidence="8">
    <location>
        <begin position="1"/>
        <end position="39"/>
    </location>
</feature>
<dbReference type="GO" id="GO:0051301">
    <property type="term" value="P:cell division"/>
    <property type="evidence" value="ECO:0007669"/>
    <property type="project" value="UniProtKB-KW"/>
</dbReference>
<dbReference type="AlphaFoldDB" id="A0A9P6PSE4"/>
<dbReference type="SMART" id="SM00320">
    <property type="entry name" value="WD40"/>
    <property type="match status" value="7"/>
</dbReference>
<feature type="compositionally biased region" description="Basic and acidic residues" evidence="8">
    <location>
        <begin position="1"/>
        <end position="10"/>
    </location>
</feature>
<dbReference type="PANTHER" id="PTHR19918">
    <property type="entry name" value="CELL DIVISION CYCLE 20 CDC20 FIZZY -RELATED"/>
    <property type="match status" value="1"/>
</dbReference>
<keyword evidence="6" id="KW-0131">Cell cycle</keyword>
<gene>
    <name evidence="10" type="primary">CDC20</name>
    <name evidence="10" type="ORF">BG011_007816</name>
</gene>
<keyword evidence="3" id="KW-0132">Cell division</keyword>
<feature type="domain" description="CDC20/Fizzy WD40" evidence="9">
    <location>
        <begin position="440"/>
        <end position="730"/>
    </location>
</feature>
<feature type="region of interest" description="Disordered" evidence="8">
    <location>
        <begin position="54"/>
        <end position="73"/>
    </location>
</feature>
<dbReference type="Proteomes" id="UP000726737">
    <property type="component" value="Unassembled WGS sequence"/>
</dbReference>
<comment type="similarity">
    <text evidence="1">Belongs to the WD repeat CDC20/Fizzy family.</text>
</comment>
<dbReference type="PROSITE" id="PS50082">
    <property type="entry name" value="WD_REPEATS_2"/>
    <property type="match status" value="3"/>
</dbReference>
<keyword evidence="5" id="KW-0498">Mitosis</keyword>
<keyword evidence="2 7" id="KW-0853">WD repeat</keyword>
<feature type="repeat" description="WD" evidence="7">
    <location>
        <begin position="486"/>
        <end position="527"/>
    </location>
</feature>
<evidence type="ECO:0000256" key="3">
    <source>
        <dbReference type="ARBA" id="ARBA00022618"/>
    </source>
</evidence>
<organism evidence="10 11">
    <name type="scientific">Mortierella polycephala</name>
    <dbReference type="NCBI Taxonomy" id="41804"/>
    <lineage>
        <taxon>Eukaryota</taxon>
        <taxon>Fungi</taxon>
        <taxon>Fungi incertae sedis</taxon>
        <taxon>Mucoromycota</taxon>
        <taxon>Mortierellomycotina</taxon>
        <taxon>Mortierellomycetes</taxon>
        <taxon>Mortierellales</taxon>
        <taxon>Mortierellaceae</taxon>
        <taxon>Mortierella</taxon>
    </lineage>
</organism>
<dbReference type="InterPro" id="IPR011047">
    <property type="entry name" value="Quinoprotein_ADH-like_sf"/>
</dbReference>
<dbReference type="GO" id="GO:0005680">
    <property type="term" value="C:anaphase-promoting complex"/>
    <property type="evidence" value="ECO:0007669"/>
    <property type="project" value="TreeGrafter"/>
</dbReference>
<feature type="region of interest" description="Disordered" evidence="8">
    <location>
        <begin position="206"/>
        <end position="231"/>
    </location>
</feature>
<evidence type="ECO:0000256" key="8">
    <source>
        <dbReference type="SAM" id="MobiDB-lite"/>
    </source>
</evidence>
<dbReference type="CDD" id="cd00200">
    <property type="entry name" value="WD40"/>
    <property type="match status" value="1"/>
</dbReference>
<dbReference type="InterPro" id="IPR001680">
    <property type="entry name" value="WD40_rpt"/>
</dbReference>
<accession>A0A9P6PSE4</accession>
<evidence type="ECO:0000256" key="2">
    <source>
        <dbReference type="ARBA" id="ARBA00022574"/>
    </source>
</evidence>
<dbReference type="InterPro" id="IPR015943">
    <property type="entry name" value="WD40/YVTN_repeat-like_dom_sf"/>
</dbReference>
<dbReference type="InterPro" id="IPR033010">
    <property type="entry name" value="Cdc20/Fizzy"/>
</dbReference>
<dbReference type="FunFam" id="2.130.10.10:FF:000098">
    <property type="entry name" value="WD repeat-containing protein slp1"/>
    <property type="match status" value="1"/>
</dbReference>
<dbReference type="PANTHER" id="PTHR19918:SF8">
    <property type="entry name" value="FI02843P"/>
    <property type="match status" value="1"/>
</dbReference>
<dbReference type="GO" id="GO:0010997">
    <property type="term" value="F:anaphase-promoting complex binding"/>
    <property type="evidence" value="ECO:0007669"/>
    <property type="project" value="InterPro"/>
</dbReference>
<dbReference type="SUPFAM" id="SSF50998">
    <property type="entry name" value="Quinoprotein alcohol dehydrogenase-like"/>
    <property type="match status" value="1"/>
</dbReference>
<dbReference type="GO" id="GO:0031145">
    <property type="term" value="P:anaphase-promoting complex-dependent catabolic process"/>
    <property type="evidence" value="ECO:0007669"/>
    <property type="project" value="TreeGrafter"/>
</dbReference>
<dbReference type="InterPro" id="IPR056150">
    <property type="entry name" value="WD40_CDC20-Fz"/>
</dbReference>
<dbReference type="GO" id="GO:1905786">
    <property type="term" value="P:positive regulation of anaphase-promoting complex-dependent catabolic process"/>
    <property type="evidence" value="ECO:0007669"/>
    <property type="project" value="TreeGrafter"/>
</dbReference>
<feature type="region of interest" description="Disordered" evidence="8">
    <location>
        <begin position="132"/>
        <end position="173"/>
    </location>
</feature>
<dbReference type="EMBL" id="JAAAJA010000616">
    <property type="protein sequence ID" value="KAG0251139.1"/>
    <property type="molecule type" value="Genomic_DNA"/>
</dbReference>
<name>A0A9P6PSE4_9FUNG</name>
<feature type="region of interest" description="Disordered" evidence="8">
    <location>
        <begin position="343"/>
        <end position="364"/>
    </location>
</feature>
<evidence type="ECO:0000256" key="6">
    <source>
        <dbReference type="ARBA" id="ARBA00023306"/>
    </source>
</evidence>
<dbReference type="Pfam" id="PF24807">
    <property type="entry name" value="WD40_CDC20-Fz"/>
    <property type="match status" value="1"/>
</dbReference>
<evidence type="ECO:0000256" key="7">
    <source>
        <dbReference type="PROSITE-ProRule" id="PRU00221"/>
    </source>
</evidence>
<dbReference type="OrthoDB" id="10263272at2759"/>
<feature type="compositionally biased region" description="Polar residues" evidence="8">
    <location>
        <begin position="54"/>
        <end position="66"/>
    </location>
</feature>
<keyword evidence="11" id="KW-1185">Reference proteome</keyword>
<evidence type="ECO:0000256" key="1">
    <source>
        <dbReference type="ARBA" id="ARBA00006445"/>
    </source>
</evidence>
<evidence type="ECO:0000256" key="4">
    <source>
        <dbReference type="ARBA" id="ARBA00022737"/>
    </source>
</evidence>
<evidence type="ECO:0000259" key="9">
    <source>
        <dbReference type="Pfam" id="PF24807"/>
    </source>
</evidence>
<dbReference type="Gene3D" id="2.130.10.10">
    <property type="entry name" value="YVTN repeat-like/Quinoprotein amine dehydrogenase"/>
    <property type="match status" value="1"/>
</dbReference>
<comment type="caution">
    <text evidence="10">The sequence shown here is derived from an EMBL/GenBank/DDBJ whole genome shotgun (WGS) entry which is preliminary data.</text>
</comment>